<organism evidence="1 2">
    <name type="scientific">Faecalibacterium prausnitzii</name>
    <dbReference type="NCBI Taxonomy" id="853"/>
    <lineage>
        <taxon>Bacteria</taxon>
        <taxon>Bacillati</taxon>
        <taxon>Bacillota</taxon>
        <taxon>Clostridia</taxon>
        <taxon>Eubacteriales</taxon>
        <taxon>Oscillospiraceae</taxon>
        <taxon>Faecalibacterium</taxon>
    </lineage>
</organism>
<accession>A0A329TK90</accession>
<comment type="caution">
    <text evidence="1">The sequence shown here is derived from an EMBL/GenBank/DDBJ whole genome shotgun (WGS) entry which is preliminary data.</text>
</comment>
<proteinExistence type="predicted"/>
<dbReference type="RefSeq" id="WP_158401827.1">
    <property type="nucleotide sequence ID" value="NZ_PRLB01000022.1"/>
</dbReference>
<evidence type="ECO:0000313" key="2">
    <source>
        <dbReference type="Proteomes" id="UP000251144"/>
    </source>
</evidence>
<dbReference type="EMBL" id="PRLB01000022">
    <property type="protein sequence ID" value="RAW49835.1"/>
    <property type="molecule type" value="Genomic_DNA"/>
</dbReference>
<evidence type="ECO:0000313" key="1">
    <source>
        <dbReference type="EMBL" id="RAW49835.1"/>
    </source>
</evidence>
<gene>
    <name evidence="1" type="ORF">C4N26_14275</name>
</gene>
<reference evidence="1 2" key="1">
    <citation type="submission" date="2018-02" db="EMBL/GenBank/DDBJ databases">
        <title>Complete genome sequencing of Faecalibacterium prausnitzii strains isolated from the human gut.</title>
        <authorList>
            <person name="Fitzgerald B.C."/>
            <person name="Shkoporov A.N."/>
            <person name="Ross P.R."/>
            <person name="Hill C."/>
        </authorList>
    </citation>
    <scope>NUCLEOTIDE SEQUENCE [LARGE SCALE GENOMIC DNA]</scope>
    <source>
        <strain evidence="1 2">APC942/32-1</strain>
    </source>
</reference>
<dbReference type="OrthoDB" id="1856523at2"/>
<name>A0A329TK90_9FIRM</name>
<dbReference type="AlphaFoldDB" id="A0A329TK90"/>
<dbReference type="Proteomes" id="UP000251144">
    <property type="component" value="Unassembled WGS sequence"/>
</dbReference>
<sequence>MPAFYRQSIQNAVNQQINISKSKHRTMLNREAIGQVVSYCAVAAAHDLWDWGEKESTLLTLKMNNAASRYILDHDKYGAPEAKKRLEARTAHLMPEEFWLPVGDLVGSEKKLRVLAERRDAAKMIVRFFVESLEEMEYTPEQIEAVKEEIKKNYQQFLGWVDDGGEEFAYDRLRRVIEDIYGVGAMVERVKGEEPVFGEPLFKKDF</sequence>
<protein>
    <submittedName>
        <fullName evidence="1">Uncharacterized protein</fullName>
    </submittedName>
</protein>